<dbReference type="EMBL" id="MN739623">
    <property type="protein sequence ID" value="QHT16400.1"/>
    <property type="molecule type" value="Genomic_DNA"/>
</dbReference>
<dbReference type="InterPro" id="IPR008532">
    <property type="entry name" value="NFACT_RNA-bd"/>
</dbReference>
<accession>A0A6C0DJI5</accession>
<feature type="domain" description="NFACT RNA-binding" evidence="1">
    <location>
        <begin position="16"/>
        <end position="126"/>
    </location>
</feature>
<name>A0A6C0DJI5_9ZZZZ</name>
<protein>
    <recommendedName>
        <fullName evidence="1">NFACT RNA-binding domain-containing protein</fullName>
    </recommendedName>
</protein>
<sequence length="135" mass="15765">MNRIVTRFIPSLNLSIVYKIGNNSKKNFELIDQADCLDLWFHIHNEPSCHVIACLKNIRFTYRDDELPNFYDINFDSLDKKQKLQIIKQGALLCKQYSKFKSSKDVEIVYTKIENVEKTEITGKVMVFSGKIITI</sequence>
<dbReference type="AlphaFoldDB" id="A0A6C0DJI5"/>
<dbReference type="Pfam" id="PF05670">
    <property type="entry name" value="NFACT-R_1"/>
    <property type="match status" value="1"/>
</dbReference>
<reference evidence="2" key="1">
    <citation type="journal article" date="2020" name="Nature">
        <title>Giant virus diversity and host interactions through global metagenomics.</title>
        <authorList>
            <person name="Schulz F."/>
            <person name="Roux S."/>
            <person name="Paez-Espino D."/>
            <person name="Jungbluth S."/>
            <person name="Walsh D.A."/>
            <person name="Denef V.J."/>
            <person name="McMahon K.D."/>
            <person name="Konstantinidis K.T."/>
            <person name="Eloe-Fadrosh E.A."/>
            <person name="Kyrpides N.C."/>
            <person name="Woyke T."/>
        </authorList>
    </citation>
    <scope>NUCLEOTIDE SEQUENCE</scope>
    <source>
        <strain evidence="2">GVMAG-M-3300023174-182</strain>
    </source>
</reference>
<proteinExistence type="predicted"/>
<evidence type="ECO:0000313" key="2">
    <source>
        <dbReference type="EMBL" id="QHT16400.1"/>
    </source>
</evidence>
<evidence type="ECO:0000259" key="1">
    <source>
        <dbReference type="Pfam" id="PF05670"/>
    </source>
</evidence>
<organism evidence="2">
    <name type="scientific">viral metagenome</name>
    <dbReference type="NCBI Taxonomy" id="1070528"/>
    <lineage>
        <taxon>unclassified sequences</taxon>
        <taxon>metagenomes</taxon>
        <taxon>organismal metagenomes</taxon>
    </lineage>
</organism>